<evidence type="ECO:0000313" key="3">
    <source>
        <dbReference type="Proteomes" id="UP000282674"/>
    </source>
</evidence>
<keyword evidence="1" id="KW-0472">Membrane</keyword>
<evidence type="ECO:0008006" key="4">
    <source>
        <dbReference type="Google" id="ProtNLM"/>
    </source>
</evidence>
<dbReference type="Proteomes" id="UP000282674">
    <property type="component" value="Unassembled WGS sequence"/>
</dbReference>
<feature type="transmembrane region" description="Helical" evidence="1">
    <location>
        <begin position="123"/>
        <end position="150"/>
    </location>
</feature>
<dbReference type="EMBL" id="RFFG01000120">
    <property type="protein sequence ID" value="RMI36951.1"/>
    <property type="molecule type" value="Genomic_DNA"/>
</dbReference>
<comment type="caution">
    <text evidence="2">The sequence shown here is derived from an EMBL/GenBank/DDBJ whole genome shotgun (WGS) entry which is preliminary data.</text>
</comment>
<gene>
    <name evidence="2" type="ORF">EBO15_37135</name>
</gene>
<dbReference type="OrthoDB" id="3539663at2"/>
<evidence type="ECO:0000256" key="1">
    <source>
        <dbReference type="SAM" id="Phobius"/>
    </source>
</evidence>
<dbReference type="AlphaFoldDB" id="A0A3M2LHN9"/>
<organism evidence="2 3">
    <name type="scientific">Actinomadura harenae</name>
    <dbReference type="NCBI Taxonomy" id="2483351"/>
    <lineage>
        <taxon>Bacteria</taxon>
        <taxon>Bacillati</taxon>
        <taxon>Actinomycetota</taxon>
        <taxon>Actinomycetes</taxon>
        <taxon>Streptosporangiales</taxon>
        <taxon>Thermomonosporaceae</taxon>
        <taxon>Actinomadura</taxon>
    </lineage>
</organism>
<feature type="transmembrane region" description="Helical" evidence="1">
    <location>
        <begin position="75"/>
        <end position="102"/>
    </location>
</feature>
<evidence type="ECO:0000313" key="2">
    <source>
        <dbReference type="EMBL" id="RMI36951.1"/>
    </source>
</evidence>
<keyword evidence="3" id="KW-1185">Reference proteome</keyword>
<accession>A0A3M2LHN9</accession>
<protein>
    <recommendedName>
        <fullName evidence="4">DUF4386 family protein</fullName>
    </recommendedName>
</protein>
<feature type="transmembrane region" description="Helical" evidence="1">
    <location>
        <begin position="36"/>
        <end position="55"/>
    </location>
</feature>
<feature type="transmembrane region" description="Helical" evidence="1">
    <location>
        <begin position="156"/>
        <end position="184"/>
    </location>
</feature>
<sequence length="204" mass="20784">MNKTRLPYLAAPLLISVYGLVRLLDGLDGRHGPGVLWVLGHLAFLVSIVLFVPVLRGLREAATAGGGTASRVVATGATVVGLAGAAAAFVQIAIDIWVGATAADADEMSRMFDRVQSVPGVQAIVYGPGPALFYLGLLALLVGCAVARAIPVWTPAVALAGVVASLASLDLLPLTGALVLVPLLPLWHAGFRADAGALPARGRA</sequence>
<dbReference type="RefSeq" id="WP_122199156.1">
    <property type="nucleotide sequence ID" value="NZ_JBHSKC010000001.1"/>
</dbReference>
<feature type="transmembrane region" description="Helical" evidence="1">
    <location>
        <begin position="6"/>
        <end position="24"/>
    </location>
</feature>
<proteinExistence type="predicted"/>
<keyword evidence="1" id="KW-1133">Transmembrane helix</keyword>
<name>A0A3M2LHN9_9ACTN</name>
<keyword evidence="1" id="KW-0812">Transmembrane</keyword>
<reference evidence="2 3" key="1">
    <citation type="submission" date="2018-10" db="EMBL/GenBank/DDBJ databases">
        <title>Isolation from soil.</title>
        <authorList>
            <person name="Hu J."/>
        </authorList>
    </citation>
    <scope>NUCLEOTIDE SEQUENCE [LARGE SCALE GENOMIC DNA]</scope>
    <source>
        <strain evidence="2 3">NEAU-Ht49</strain>
    </source>
</reference>